<keyword evidence="3" id="KW-1185">Reference proteome</keyword>
<reference evidence="2" key="2">
    <citation type="submission" date="2020-09" db="EMBL/GenBank/DDBJ databases">
        <authorList>
            <person name="Sun Q."/>
            <person name="Kim S."/>
        </authorList>
    </citation>
    <scope>NUCLEOTIDE SEQUENCE</scope>
    <source>
        <strain evidence="2">KCTC 32437</strain>
    </source>
</reference>
<reference evidence="2" key="1">
    <citation type="journal article" date="2014" name="Int. J. Syst. Evol. Microbiol.">
        <title>Complete genome sequence of Corynebacterium casei LMG S-19264T (=DSM 44701T), isolated from a smear-ripened cheese.</title>
        <authorList>
            <consortium name="US DOE Joint Genome Institute (JGI-PGF)"/>
            <person name="Walter F."/>
            <person name="Albersmeier A."/>
            <person name="Kalinowski J."/>
            <person name="Ruckert C."/>
        </authorList>
    </citation>
    <scope>NUCLEOTIDE SEQUENCE</scope>
    <source>
        <strain evidence="2">KCTC 32437</strain>
    </source>
</reference>
<evidence type="ECO:0000313" key="2">
    <source>
        <dbReference type="EMBL" id="GHA15460.1"/>
    </source>
</evidence>
<dbReference type="AlphaFoldDB" id="A0A918RY97"/>
<evidence type="ECO:0000313" key="3">
    <source>
        <dbReference type="Proteomes" id="UP000646579"/>
    </source>
</evidence>
<accession>A0A918RY97</accession>
<evidence type="ECO:0000256" key="1">
    <source>
        <dbReference type="SAM" id="MobiDB-lite"/>
    </source>
</evidence>
<dbReference type="EMBL" id="BMZE01000001">
    <property type="protein sequence ID" value="GHA15460.1"/>
    <property type="molecule type" value="Genomic_DNA"/>
</dbReference>
<protein>
    <submittedName>
        <fullName evidence="2">Uncharacterized protein</fullName>
    </submittedName>
</protein>
<dbReference type="Proteomes" id="UP000646579">
    <property type="component" value="Unassembled WGS sequence"/>
</dbReference>
<name>A0A918RY97_9HYPH</name>
<feature type="compositionally biased region" description="Acidic residues" evidence="1">
    <location>
        <begin position="11"/>
        <end position="20"/>
    </location>
</feature>
<gene>
    <name evidence="2" type="ORF">GCM10007989_07790</name>
</gene>
<dbReference type="RefSeq" id="WP_189423597.1">
    <property type="nucleotide sequence ID" value="NZ_BMZE01000001.1"/>
</dbReference>
<sequence>MADKPKSDTPADYDDWDYDNGFVEEDYDEYEDCGMMPDGQCTLAGSEWCDWDCPRNRGGGNA</sequence>
<organism evidence="2 3">
    <name type="scientific">Devosia pacifica</name>
    <dbReference type="NCBI Taxonomy" id="1335967"/>
    <lineage>
        <taxon>Bacteria</taxon>
        <taxon>Pseudomonadati</taxon>
        <taxon>Pseudomonadota</taxon>
        <taxon>Alphaproteobacteria</taxon>
        <taxon>Hyphomicrobiales</taxon>
        <taxon>Devosiaceae</taxon>
        <taxon>Devosia</taxon>
    </lineage>
</organism>
<feature type="region of interest" description="Disordered" evidence="1">
    <location>
        <begin position="1"/>
        <end position="20"/>
    </location>
</feature>
<proteinExistence type="predicted"/>
<comment type="caution">
    <text evidence="2">The sequence shown here is derived from an EMBL/GenBank/DDBJ whole genome shotgun (WGS) entry which is preliminary data.</text>
</comment>